<gene>
    <name evidence="1" type="primary">Vigan.07G079600</name>
    <name evidence="1" type="ORF">VIGAN_07079600</name>
</gene>
<keyword evidence="2" id="KW-1185">Reference proteome</keyword>
<name>A0A0S3SH51_PHAAN</name>
<sequence>PPCCRVVLHEGAAVHYCCRCIAAVGSQIAAASPPLDRKSPLHCHRWTAKRCCRPPLTTESPLPCIVLAQKQASSYFF</sequence>
<reference evidence="1 2" key="1">
    <citation type="journal article" date="2015" name="Sci. Rep.">
        <title>The power of single molecule real-time sequencing technology in the de novo assembly of a eukaryotic genome.</title>
        <authorList>
            <person name="Sakai H."/>
            <person name="Naito K."/>
            <person name="Ogiso-Tanaka E."/>
            <person name="Takahashi Y."/>
            <person name="Iseki K."/>
            <person name="Muto C."/>
            <person name="Satou K."/>
            <person name="Teruya K."/>
            <person name="Shiroma A."/>
            <person name="Shimoji M."/>
            <person name="Hirano T."/>
            <person name="Itoh T."/>
            <person name="Kaga A."/>
            <person name="Tomooka N."/>
        </authorList>
    </citation>
    <scope>NUCLEOTIDE SEQUENCE [LARGE SCALE GENOMIC DNA]</scope>
    <source>
        <strain evidence="2">cv. Shumari</strain>
    </source>
</reference>
<protein>
    <submittedName>
        <fullName evidence="1">Uncharacterized protein</fullName>
    </submittedName>
</protein>
<dbReference type="AlphaFoldDB" id="A0A0S3SH51"/>
<proteinExistence type="predicted"/>
<evidence type="ECO:0000313" key="2">
    <source>
        <dbReference type="Proteomes" id="UP000291084"/>
    </source>
</evidence>
<accession>A0A0S3SH51</accession>
<organism evidence="1 2">
    <name type="scientific">Vigna angularis var. angularis</name>
    <dbReference type="NCBI Taxonomy" id="157739"/>
    <lineage>
        <taxon>Eukaryota</taxon>
        <taxon>Viridiplantae</taxon>
        <taxon>Streptophyta</taxon>
        <taxon>Embryophyta</taxon>
        <taxon>Tracheophyta</taxon>
        <taxon>Spermatophyta</taxon>
        <taxon>Magnoliopsida</taxon>
        <taxon>eudicotyledons</taxon>
        <taxon>Gunneridae</taxon>
        <taxon>Pentapetalae</taxon>
        <taxon>rosids</taxon>
        <taxon>fabids</taxon>
        <taxon>Fabales</taxon>
        <taxon>Fabaceae</taxon>
        <taxon>Papilionoideae</taxon>
        <taxon>50 kb inversion clade</taxon>
        <taxon>NPAAA clade</taxon>
        <taxon>indigoferoid/millettioid clade</taxon>
        <taxon>Phaseoleae</taxon>
        <taxon>Vigna</taxon>
    </lineage>
</organism>
<evidence type="ECO:0000313" key="1">
    <source>
        <dbReference type="EMBL" id="BAT92126.1"/>
    </source>
</evidence>
<dbReference type="Proteomes" id="UP000291084">
    <property type="component" value="Chromosome 7"/>
</dbReference>
<feature type="non-terminal residue" evidence="1">
    <location>
        <position position="1"/>
    </location>
</feature>
<dbReference type="EMBL" id="AP015040">
    <property type="protein sequence ID" value="BAT92126.1"/>
    <property type="molecule type" value="Genomic_DNA"/>
</dbReference>